<feature type="transmembrane region" description="Helical" evidence="8">
    <location>
        <begin position="112"/>
        <end position="138"/>
    </location>
</feature>
<evidence type="ECO:0000256" key="5">
    <source>
        <dbReference type="ARBA" id="ARBA00022989"/>
    </source>
</evidence>
<name>A0A316FBN2_9BURK</name>
<dbReference type="PROSITE" id="PS00217">
    <property type="entry name" value="SUGAR_TRANSPORT_2"/>
    <property type="match status" value="1"/>
</dbReference>
<proteinExistence type="predicted"/>
<accession>A0A316FBN2</accession>
<dbReference type="Pfam" id="PF07690">
    <property type="entry name" value="MFS_1"/>
    <property type="match status" value="1"/>
</dbReference>
<feature type="region of interest" description="Disordered" evidence="7">
    <location>
        <begin position="428"/>
        <end position="452"/>
    </location>
</feature>
<feature type="transmembrane region" description="Helical" evidence="8">
    <location>
        <begin position="12"/>
        <end position="33"/>
    </location>
</feature>
<dbReference type="RefSeq" id="WP_109582933.1">
    <property type="nucleotide sequence ID" value="NZ_QGGT01000002.1"/>
</dbReference>
<evidence type="ECO:0000259" key="9">
    <source>
        <dbReference type="PROSITE" id="PS50850"/>
    </source>
</evidence>
<dbReference type="PANTHER" id="PTHR43045">
    <property type="entry name" value="SHIKIMATE TRANSPORTER"/>
    <property type="match status" value="1"/>
</dbReference>
<comment type="subcellular location">
    <subcellularLocation>
        <location evidence="1">Cell membrane</location>
        <topology evidence="1">Multi-pass membrane protein</topology>
    </subcellularLocation>
</comment>
<dbReference type="FunFam" id="1.20.1250.20:FF:000001">
    <property type="entry name" value="Dicarboxylate MFS transporter"/>
    <property type="match status" value="1"/>
</dbReference>
<sequence>MDISAARQPYRAAAAAFFGTMIEWYDFFIYATASALVFGDVFFSNADHFVGTLASLGTFAVGFVARPVGAIVFGHLGDKVGRKRSLIVTLLLMGIATMVIGMLPSYQSIGVMAPILLVVLRLLQGVAVGGEWGGAVLIAAEHAPPKLRTFLAAAPQYGSPVGLVIATSMFAAVSSLPDADFKSWGWRIPFLFSGVLVLAALLIRRSVNESPELEAHRERMAKARHVQEVAPLRNIFARYKTRLLLGMALSMLGISGFYFITTLMITFTTTYLHVARPDILRVGTYTGIVELLSFPIASYIATRIGERRTIAIVAGAAVLWAAPMMMLVMTGNIANIAVGILVATVFIGAYYAVLAPFLPKAFPIDVRYTGISLSFQLCGALFGGTTPLLGLWIAERFGLHWGPLALLFAIIAGATLLGAVLIPHEPQAEGGAESEGNLSASGAASGMTVRNA</sequence>
<feature type="transmembrane region" description="Helical" evidence="8">
    <location>
        <begin position="184"/>
        <end position="203"/>
    </location>
</feature>
<dbReference type="EMBL" id="QGGT01000002">
    <property type="protein sequence ID" value="PWK34840.1"/>
    <property type="molecule type" value="Genomic_DNA"/>
</dbReference>
<dbReference type="Gene3D" id="1.20.1250.20">
    <property type="entry name" value="MFS general substrate transporter like domains"/>
    <property type="match status" value="2"/>
</dbReference>
<feature type="transmembrane region" description="Helical" evidence="8">
    <location>
        <begin position="86"/>
        <end position="106"/>
    </location>
</feature>
<keyword evidence="2" id="KW-0813">Transport</keyword>
<keyword evidence="4 8" id="KW-0812">Transmembrane</keyword>
<evidence type="ECO:0000256" key="7">
    <source>
        <dbReference type="SAM" id="MobiDB-lite"/>
    </source>
</evidence>
<dbReference type="SUPFAM" id="SSF103473">
    <property type="entry name" value="MFS general substrate transporter"/>
    <property type="match status" value="1"/>
</dbReference>
<dbReference type="GO" id="GO:0005886">
    <property type="term" value="C:plasma membrane"/>
    <property type="evidence" value="ECO:0007669"/>
    <property type="project" value="UniProtKB-SubCell"/>
</dbReference>
<evidence type="ECO:0000256" key="6">
    <source>
        <dbReference type="ARBA" id="ARBA00023136"/>
    </source>
</evidence>
<dbReference type="InterPro" id="IPR020846">
    <property type="entry name" value="MFS_dom"/>
</dbReference>
<feature type="transmembrane region" description="Helical" evidence="8">
    <location>
        <begin position="53"/>
        <end position="74"/>
    </location>
</feature>
<evidence type="ECO:0000256" key="3">
    <source>
        <dbReference type="ARBA" id="ARBA00022475"/>
    </source>
</evidence>
<dbReference type="InterPro" id="IPR011701">
    <property type="entry name" value="MFS"/>
</dbReference>
<gene>
    <name evidence="10" type="ORF">C7419_102113</name>
</gene>
<dbReference type="AlphaFoldDB" id="A0A316FBN2"/>
<organism evidence="10 11">
    <name type="scientific">Cupriavidus plantarum</name>
    <dbReference type="NCBI Taxonomy" id="942865"/>
    <lineage>
        <taxon>Bacteria</taxon>
        <taxon>Pseudomonadati</taxon>
        <taxon>Pseudomonadota</taxon>
        <taxon>Betaproteobacteria</taxon>
        <taxon>Burkholderiales</taxon>
        <taxon>Burkholderiaceae</taxon>
        <taxon>Cupriavidus</taxon>
    </lineage>
</organism>
<evidence type="ECO:0000256" key="8">
    <source>
        <dbReference type="SAM" id="Phobius"/>
    </source>
</evidence>
<feature type="transmembrane region" description="Helical" evidence="8">
    <location>
        <begin position="370"/>
        <end position="394"/>
    </location>
</feature>
<dbReference type="OrthoDB" id="6766492at2"/>
<dbReference type="InterPro" id="IPR036259">
    <property type="entry name" value="MFS_trans_sf"/>
</dbReference>
<dbReference type="GO" id="GO:0022857">
    <property type="term" value="F:transmembrane transporter activity"/>
    <property type="evidence" value="ECO:0007669"/>
    <property type="project" value="InterPro"/>
</dbReference>
<keyword evidence="11" id="KW-1185">Reference proteome</keyword>
<evidence type="ECO:0000256" key="2">
    <source>
        <dbReference type="ARBA" id="ARBA00022448"/>
    </source>
</evidence>
<feature type="transmembrane region" description="Helical" evidence="8">
    <location>
        <begin position="279"/>
        <end position="302"/>
    </location>
</feature>
<feature type="transmembrane region" description="Helical" evidence="8">
    <location>
        <begin position="400"/>
        <end position="422"/>
    </location>
</feature>
<evidence type="ECO:0000313" key="10">
    <source>
        <dbReference type="EMBL" id="PWK34840.1"/>
    </source>
</evidence>
<comment type="caution">
    <text evidence="10">The sequence shown here is derived from an EMBL/GenBank/DDBJ whole genome shotgun (WGS) entry which is preliminary data.</text>
</comment>
<keyword evidence="6 8" id="KW-0472">Membrane</keyword>
<dbReference type="PANTHER" id="PTHR43045:SF1">
    <property type="entry name" value="SHIKIMATE TRANSPORTER"/>
    <property type="match status" value="1"/>
</dbReference>
<dbReference type="Proteomes" id="UP000245754">
    <property type="component" value="Unassembled WGS sequence"/>
</dbReference>
<keyword evidence="3" id="KW-1003">Cell membrane</keyword>
<keyword evidence="5 8" id="KW-1133">Transmembrane helix</keyword>
<evidence type="ECO:0000256" key="1">
    <source>
        <dbReference type="ARBA" id="ARBA00004651"/>
    </source>
</evidence>
<feature type="transmembrane region" description="Helical" evidence="8">
    <location>
        <begin position="243"/>
        <end position="267"/>
    </location>
</feature>
<feature type="transmembrane region" description="Helical" evidence="8">
    <location>
        <begin position="150"/>
        <end position="172"/>
    </location>
</feature>
<evidence type="ECO:0000313" key="11">
    <source>
        <dbReference type="Proteomes" id="UP000245754"/>
    </source>
</evidence>
<dbReference type="PROSITE" id="PS50850">
    <property type="entry name" value="MFS"/>
    <property type="match status" value="1"/>
</dbReference>
<feature type="domain" description="Major facilitator superfamily (MFS) profile" evidence="9">
    <location>
        <begin position="12"/>
        <end position="427"/>
    </location>
</feature>
<feature type="transmembrane region" description="Helical" evidence="8">
    <location>
        <begin position="336"/>
        <end position="358"/>
    </location>
</feature>
<feature type="compositionally biased region" description="Polar residues" evidence="7">
    <location>
        <begin position="436"/>
        <end position="452"/>
    </location>
</feature>
<dbReference type="InterPro" id="IPR005829">
    <property type="entry name" value="Sugar_transporter_CS"/>
</dbReference>
<protein>
    <submittedName>
        <fullName evidence="10">MFS transporter</fullName>
    </submittedName>
</protein>
<reference evidence="10 11" key="1">
    <citation type="submission" date="2018-05" db="EMBL/GenBank/DDBJ databases">
        <title>Genomic Encyclopedia of Type Strains, Phase IV (KMG-V): Genome sequencing to study the core and pangenomes of soil and plant-associated prokaryotes.</title>
        <authorList>
            <person name="Whitman W."/>
        </authorList>
    </citation>
    <scope>NUCLEOTIDE SEQUENCE [LARGE SCALE GENOMIC DNA]</scope>
    <source>
        <strain evidence="10 11">SLV-132</strain>
    </source>
</reference>
<feature type="transmembrane region" description="Helical" evidence="8">
    <location>
        <begin position="309"/>
        <end position="330"/>
    </location>
</feature>
<evidence type="ECO:0000256" key="4">
    <source>
        <dbReference type="ARBA" id="ARBA00022692"/>
    </source>
</evidence>